<evidence type="ECO:0000259" key="1">
    <source>
        <dbReference type="Pfam" id="PF22294"/>
    </source>
</evidence>
<dbReference type="AlphaFoldDB" id="A0A4S4A0M0"/>
<dbReference type="RefSeq" id="WP_136402792.1">
    <property type="nucleotide sequence ID" value="NZ_SSNZ01000002.1"/>
</dbReference>
<evidence type="ECO:0000313" key="3">
    <source>
        <dbReference type="Proteomes" id="UP000307507"/>
    </source>
</evidence>
<dbReference type="EMBL" id="SSNZ01000002">
    <property type="protein sequence ID" value="THF51808.1"/>
    <property type="molecule type" value="Genomic_DNA"/>
</dbReference>
<evidence type="ECO:0000313" key="2">
    <source>
        <dbReference type="EMBL" id="THF51808.1"/>
    </source>
</evidence>
<dbReference type="Proteomes" id="UP000307507">
    <property type="component" value="Unassembled WGS sequence"/>
</dbReference>
<sequence>MTVKDYCIEIHKILVEVGELHWAKCFRNFISELEAAENNTVFRKILSIYGGMGSFNDFVLYHNGTLCQKENEALSELREGLYKTIGKAWH</sequence>
<dbReference type="OrthoDB" id="1449298at2"/>
<feature type="domain" description="DUF6966" evidence="1">
    <location>
        <begin position="16"/>
        <end position="67"/>
    </location>
</feature>
<name>A0A4S4A0M0_9FLAO</name>
<keyword evidence="3" id="KW-1185">Reference proteome</keyword>
<dbReference type="InterPro" id="IPR054239">
    <property type="entry name" value="DUF6966"/>
</dbReference>
<accession>A0A4S4A0M0</accession>
<gene>
    <name evidence="2" type="ORF">E6C50_08615</name>
</gene>
<reference evidence="2 3" key="1">
    <citation type="submission" date="2019-04" db="EMBL/GenBank/DDBJ databases">
        <title>Flavobacterium sp. nov. isolated from construction timber.</title>
        <authorList>
            <person name="Lin S.-Y."/>
            <person name="Chang C.-T."/>
            <person name="Young C.-C."/>
        </authorList>
    </citation>
    <scope>NUCLEOTIDE SEQUENCE [LARGE SCALE GENOMIC DNA]</scope>
    <source>
        <strain evidence="2 3">CC-CTC003</strain>
    </source>
</reference>
<proteinExistence type="predicted"/>
<comment type="caution">
    <text evidence="2">The sequence shown here is derived from an EMBL/GenBank/DDBJ whole genome shotgun (WGS) entry which is preliminary data.</text>
</comment>
<organism evidence="2 3">
    <name type="scientific">Flavobacterium supellecticarium</name>
    <dbReference type="NCBI Taxonomy" id="2565924"/>
    <lineage>
        <taxon>Bacteria</taxon>
        <taxon>Pseudomonadati</taxon>
        <taxon>Bacteroidota</taxon>
        <taxon>Flavobacteriia</taxon>
        <taxon>Flavobacteriales</taxon>
        <taxon>Flavobacteriaceae</taxon>
        <taxon>Flavobacterium</taxon>
    </lineage>
</organism>
<protein>
    <recommendedName>
        <fullName evidence="1">DUF6966 domain-containing protein</fullName>
    </recommendedName>
</protein>
<dbReference type="Pfam" id="PF22294">
    <property type="entry name" value="DUF6966"/>
    <property type="match status" value="1"/>
</dbReference>